<keyword evidence="3 4" id="KW-0413">Isomerase</keyword>
<dbReference type="RefSeq" id="WP_212215191.1">
    <property type="nucleotide sequence ID" value="NZ_JAGUCO010000003.1"/>
</dbReference>
<dbReference type="SMART" id="SM01005">
    <property type="entry name" value="Ala_racemase_C"/>
    <property type="match status" value="1"/>
</dbReference>
<comment type="similarity">
    <text evidence="4">Belongs to the alanine racemase family.</text>
</comment>
<evidence type="ECO:0000256" key="4">
    <source>
        <dbReference type="HAMAP-Rule" id="MF_01201"/>
    </source>
</evidence>
<keyword evidence="2 4" id="KW-0663">Pyridoxal phosphate</keyword>
<dbReference type="InterPro" id="IPR000713">
    <property type="entry name" value="Mur_ligase_N"/>
</dbReference>
<dbReference type="EC" id="5.1.1.1" evidence="4"/>
<dbReference type="CDD" id="cd00430">
    <property type="entry name" value="PLPDE_III_AR"/>
    <property type="match status" value="1"/>
</dbReference>
<protein>
    <recommendedName>
        <fullName evidence="4">Alanine racemase</fullName>
        <ecNumber evidence="4">5.1.1.1</ecNumber>
    </recommendedName>
</protein>
<dbReference type="Gene3D" id="3.90.190.20">
    <property type="entry name" value="Mur ligase, C-terminal domain"/>
    <property type="match status" value="1"/>
</dbReference>
<evidence type="ECO:0000313" key="7">
    <source>
        <dbReference type="Proteomes" id="UP000708576"/>
    </source>
</evidence>
<dbReference type="InterPro" id="IPR035911">
    <property type="entry name" value="MurE/MurF_N"/>
</dbReference>
<dbReference type="InterPro" id="IPR009006">
    <property type="entry name" value="Ala_racemase/Decarboxylase_C"/>
</dbReference>
<dbReference type="Pfam" id="PF08245">
    <property type="entry name" value="Mur_ligase_M"/>
    <property type="match status" value="1"/>
</dbReference>
<dbReference type="InterPro" id="IPR029066">
    <property type="entry name" value="PLP-binding_barrel"/>
</dbReference>
<proteinExistence type="inferred from homology"/>
<keyword evidence="7" id="KW-1185">Reference proteome</keyword>
<dbReference type="PRINTS" id="PR00992">
    <property type="entry name" value="ALARACEMASE"/>
</dbReference>
<comment type="cofactor">
    <cofactor evidence="1 4">
        <name>pyridoxal 5'-phosphate</name>
        <dbReference type="ChEBI" id="CHEBI:597326"/>
    </cofactor>
</comment>
<reference evidence="6 7" key="1">
    <citation type="journal article" date="2015" name="Int. J. Syst. Evol. Microbiol.">
        <title>Carboxylicivirga linearis sp. nov., isolated from a sea cucumber culture pond.</title>
        <authorList>
            <person name="Wang F.Q."/>
            <person name="Zhou Y.X."/>
            <person name="Lin X.Z."/>
            <person name="Chen G.J."/>
            <person name="Du Z.J."/>
        </authorList>
    </citation>
    <scope>NUCLEOTIDE SEQUENCE [LARGE SCALE GENOMIC DNA]</scope>
    <source>
        <strain evidence="6 7">FB218</strain>
    </source>
</reference>
<evidence type="ECO:0000259" key="5">
    <source>
        <dbReference type="SMART" id="SM01005"/>
    </source>
</evidence>
<evidence type="ECO:0000256" key="3">
    <source>
        <dbReference type="ARBA" id="ARBA00023235"/>
    </source>
</evidence>
<dbReference type="HAMAP" id="MF_01201">
    <property type="entry name" value="Ala_racemase"/>
    <property type="match status" value="1"/>
</dbReference>
<dbReference type="SUPFAM" id="SSF53623">
    <property type="entry name" value="MurD-like peptide ligases, catalytic domain"/>
    <property type="match status" value="1"/>
</dbReference>
<dbReference type="Proteomes" id="UP000708576">
    <property type="component" value="Unassembled WGS sequence"/>
</dbReference>
<dbReference type="InterPro" id="IPR036565">
    <property type="entry name" value="Mur-like_cat_sf"/>
</dbReference>
<gene>
    <name evidence="6" type="ORF">KEM10_06835</name>
</gene>
<comment type="caution">
    <text evidence="6">The sequence shown here is derived from an EMBL/GenBank/DDBJ whole genome shotgun (WGS) entry which is preliminary data.</text>
</comment>
<dbReference type="NCBIfam" id="TIGR00492">
    <property type="entry name" value="alr"/>
    <property type="match status" value="1"/>
</dbReference>
<feature type="binding site" evidence="4">
    <location>
        <position position="759"/>
    </location>
    <ligand>
        <name>substrate</name>
    </ligand>
</feature>
<dbReference type="InterPro" id="IPR005863">
    <property type="entry name" value="UDP-N-AcMur_synth"/>
</dbReference>
<dbReference type="NCBIfam" id="TIGR01143">
    <property type="entry name" value="murF"/>
    <property type="match status" value="1"/>
</dbReference>
<sequence>MAQITLQQFAKYAEAELHGNSEATIERIVFDSRKLLLTDGALFIAVKGANHDGHSYISNLYSRGVRAFLVEKGFDYSGFTEAGFIIVDNSVQALHKVVSQMRKGFHFPVVGITGSNGKTIVKEWAARILDKKLKVGRSPRSYNSQLGVPLSVFMLEDDCDVALIEAGISLPGEMDVLQRIIDPQIGIITNIGQAHQENFQSIQHKLEEKLKLFKNSEYLLFNIDDEVIHKGVQEELPAVKTLTYGSSADASLQILHQSEDASGKIIKVSFKEKEFDLTIPFNDEASVENVLVSVLLAMHLYINVKQVKEAVKALQPVAMRLEQKEGINNCILIDDAYNSDLTSLELALDFLDQLGAKKGLSKTLILSDIYQSGMDSDEWFGQIQRLIELKGIGRFIGIGPELYKAMGGVNAYHATEEFLNSVHINSFRDEAILLKGSRSFSFEHISSFLEQRRHKTILEIDLNALMQNVQTFRSMLTPGVKMLAMVKAFSYGSGSFEIANVLQRQKVDYLGVAFADEGIELREAGINLPIIVMNPELSSFPLMLQYDLEPEIYSFHLLESFLDAAERQGNQNVSVHIKIDSGMNRMGFLPDEMDKLITRLNQTSLLKVSTVFSHLAGSDEDVHDDFTRQQGQVFNDCCAKLKNGLGYNFIRHILNSAGIERFPEMQMEMVRLGIGMYGVSSNNQELKNVATLKSYVSQLKQVKKSETIGYGRKGVAIEDKTIAIVPVGYADGLNRLLSNGVGNLIINHQKAPIIGNICMDMCMADVTNLKVSEGDEVEIFGEENTIEEMAQKLETIPYEILTSISRRVKRVYFLE</sequence>
<dbReference type="InterPro" id="IPR036615">
    <property type="entry name" value="Mur_ligase_C_dom_sf"/>
</dbReference>
<dbReference type="InterPro" id="IPR001608">
    <property type="entry name" value="Ala_racemase_N"/>
</dbReference>
<keyword evidence="6" id="KW-0436">Ligase</keyword>
<dbReference type="Pfam" id="PF01225">
    <property type="entry name" value="Mur_ligase"/>
    <property type="match status" value="1"/>
</dbReference>
<dbReference type="SUPFAM" id="SSF63418">
    <property type="entry name" value="MurE/MurF N-terminal domain"/>
    <property type="match status" value="1"/>
</dbReference>
<accession>A0ABS5JT20</accession>
<evidence type="ECO:0000313" key="6">
    <source>
        <dbReference type="EMBL" id="MBS2097992.1"/>
    </source>
</evidence>
<comment type="function">
    <text evidence="4">Catalyzes the interconversion of L-alanine and D-alanine. May also act on other amino acids.</text>
</comment>
<dbReference type="SUPFAM" id="SSF53244">
    <property type="entry name" value="MurD-like peptide ligases, peptide-binding domain"/>
    <property type="match status" value="1"/>
</dbReference>
<dbReference type="Gene3D" id="2.40.37.10">
    <property type="entry name" value="Lyase, Ornithine Decarboxylase, Chain A, domain 1"/>
    <property type="match status" value="1"/>
</dbReference>
<feature type="domain" description="Alanine racemase C-terminal" evidence="5">
    <location>
        <begin position="689"/>
        <end position="813"/>
    </location>
</feature>
<dbReference type="Gene3D" id="3.20.20.10">
    <property type="entry name" value="Alanine racemase"/>
    <property type="match status" value="1"/>
</dbReference>
<dbReference type="InterPro" id="IPR011079">
    <property type="entry name" value="Ala_racemase_C"/>
</dbReference>
<feature type="active site" description="Proton acceptor; specific for L-alanine" evidence="4">
    <location>
        <position position="710"/>
    </location>
</feature>
<dbReference type="SUPFAM" id="SSF51419">
    <property type="entry name" value="PLP-binding barrel"/>
    <property type="match status" value="1"/>
</dbReference>
<dbReference type="EMBL" id="JAGUCO010000003">
    <property type="protein sequence ID" value="MBS2097992.1"/>
    <property type="molecule type" value="Genomic_DNA"/>
</dbReference>
<feature type="active site" description="Proton acceptor; specific for D-alanine" evidence="4">
    <location>
        <position position="487"/>
    </location>
</feature>
<dbReference type="InterPro" id="IPR013221">
    <property type="entry name" value="Mur_ligase_cen"/>
</dbReference>
<dbReference type="NCBIfam" id="NF008897">
    <property type="entry name" value="PRK11930.1"/>
    <property type="match status" value="1"/>
</dbReference>
<comment type="pathway">
    <text evidence="4">Amino-acid biosynthesis; D-alanine biosynthesis; D-alanine from L-alanine: step 1/1.</text>
</comment>
<organism evidence="6 7">
    <name type="scientific">Carboxylicivirga linearis</name>
    <dbReference type="NCBI Taxonomy" id="1628157"/>
    <lineage>
        <taxon>Bacteria</taxon>
        <taxon>Pseudomonadati</taxon>
        <taxon>Bacteroidota</taxon>
        <taxon>Bacteroidia</taxon>
        <taxon>Marinilabiliales</taxon>
        <taxon>Marinilabiliaceae</taxon>
        <taxon>Carboxylicivirga</taxon>
    </lineage>
</organism>
<dbReference type="PANTHER" id="PTHR30511">
    <property type="entry name" value="ALANINE RACEMASE"/>
    <property type="match status" value="1"/>
</dbReference>
<feature type="modified residue" description="N6-(pyridoxal phosphate)lysine" evidence="4">
    <location>
        <position position="487"/>
    </location>
</feature>
<evidence type="ECO:0000256" key="1">
    <source>
        <dbReference type="ARBA" id="ARBA00001933"/>
    </source>
</evidence>
<dbReference type="InterPro" id="IPR000821">
    <property type="entry name" value="Ala_racemase"/>
</dbReference>
<dbReference type="Pfam" id="PF00842">
    <property type="entry name" value="Ala_racemase_C"/>
    <property type="match status" value="1"/>
</dbReference>
<dbReference type="Pfam" id="PF01168">
    <property type="entry name" value="Ala_racemase_N"/>
    <property type="match status" value="1"/>
</dbReference>
<dbReference type="SUPFAM" id="SSF50621">
    <property type="entry name" value="Alanine racemase C-terminal domain-like"/>
    <property type="match status" value="1"/>
</dbReference>
<name>A0ABS5JT20_9BACT</name>
<dbReference type="PANTHER" id="PTHR30511:SF0">
    <property type="entry name" value="ALANINE RACEMASE, CATABOLIC-RELATED"/>
    <property type="match status" value="1"/>
</dbReference>
<comment type="catalytic activity">
    <reaction evidence="4">
        <text>L-alanine = D-alanine</text>
        <dbReference type="Rhea" id="RHEA:20249"/>
        <dbReference type="ChEBI" id="CHEBI:57416"/>
        <dbReference type="ChEBI" id="CHEBI:57972"/>
        <dbReference type="EC" id="5.1.1.1"/>
    </reaction>
</comment>
<dbReference type="GO" id="GO:0016874">
    <property type="term" value="F:ligase activity"/>
    <property type="evidence" value="ECO:0007669"/>
    <property type="project" value="UniProtKB-KW"/>
</dbReference>
<dbReference type="Gene3D" id="3.40.1390.10">
    <property type="entry name" value="MurE/MurF, N-terminal domain"/>
    <property type="match status" value="1"/>
</dbReference>
<feature type="binding site" evidence="4">
    <location>
        <position position="585"/>
    </location>
    <ligand>
        <name>substrate</name>
    </ligand>
</feature>
<dbReference type="Gene3D" id="3.40.1190.10">
    <property type="entry name" value="Mur-like, catalytic domain"/>
    <property type="match status" value="1"/>
</dbReference>
<evidence type="ECO:0000256" key="2">
    <source>
        <dbReference type="ARBA" id="ARBA00022898"/>
    </source>
</evidence>